<reference key="1">
    <citation type="submission" date="2010-11" db="EMBL/GenBank/DDBJ databases">
        <title>The complete genome of Leadbetterella byssophila DSM 17132.</title>
        <authorList>
            <consortium name="US DOE Joint Genome Institute (JGI-PGF)"/>
            <person name="Lucas S."/>
            <person name="Copeland A."/>
            <person name="Lapidus A."/>
            <person name="Glavina del Rio T."/>
            <person name="Dalin E."/>
            <person name="Tice H."/>
            <person name="Bruce D."/>
            <person name="Goodwin L."/>
            <person name="Pitluck S."/>
            <person name="Kyrpides N."/>
            <person name="Mavromatis K."/>
            <person name="Ivanova N."/>
            <person name="Teshima H."/>
            <person name="Brettin T."/>
            <person name="Detter J.C."/>
            <person name="Han C."/>
            <person name="Tapia R."/>
            <person name="Land M."/>
            <person name="Hauser L."/>
            <person name="Markowitz V."/>
            <person name="Cheng J.-F."/>
            <person name="Hugenholtz P."/>
            <person name="Woyke T."/>
            <person name="Wu D."/>
            <person name="Tindall B."/>
            <person name="Pomrenke H.G."/>
            <person name="Brambilla E."/>
            <person name="Klenk H.-P."/>
            <person name="Eisen J.A."/>
        </authorList>
    </citation>
    <scope>NUCLEOTIDE SEQUENCE [LARGE SCALE GENOMIC DNA]</scope>
    <source>
        <strain>DSM 17132</strain>
    </source>
</reference>
<keyword evidence="3 6" id="KW-0658">Purine biosynthesis</keyword>
<evidence type="ECO:0000256" key="2">
    <source>
        <dbReference type="ARBA" id="ARBA00022679"/>
    </source>
</evidence>
<comment type="pathway">
    <text evidence="1 6">Purine metabolism; IMP biosynthesis via de novo pathway; N(2)-formyl-N(1)-(5-phospho-D-ribosyl)glycinamide from N(1)-(5-phospho-D-ribosyl)glycinamide (10-formyl THF route): step 1/1.</text>
</comment>
<reference evidence="8 9" key="2">
    <citation type="journal article" date="2011" name="Stand. Genomic Sci.">
        <title>Complete genome sequence of Leadbetterella byssophila type strain (4M15).</title>
        <authorList>
            <person name="Abt B."/>
            <person name="Teshima H."/>
            <person name="Lucas S."/>
            <person name="Lapidus A."/>
            <person name="Del Rio T.G."/>
            <person name="Nolan M."/>
            <person name="Tice H."/>
            <person name="Cheng J.F."/>
            <person name="Pitluck S."/>
            <person name="Liolios K."/>
            <person name="Pagani I."/>
            <person name="Ivanova N."/>
            <person name="Mavromatis K."/>
            <person name="Pati A."/>
            <person name="Tapia R."/>
            <person name="Han C."/>
            <person name="Goodwin L."/>
            <person name="Chen A."/>
            <person name="Palaniappan K."/>
            <person name="Land M."/>
            <person name="Hauser L."/>
            <person name="Chang Y.J."/>
            <person name="Jeffries C.D."/>
            <person name="Rohde M."/>
            <person name="Goker M."/>
            <person name="Tindall B.J."/>
            <person name="Detter J.C."/>
            <person name="Woyke T."/>
            <person name="Bristow J."/>
            <person name="Eisen J.A."/>
            <person name="Markowitz V."/>
            <person name="Hugenholtz P."/>
            <person name="Klenk H.P."/>
            <person name="Kyrpides N.C."/>
        </authorList>
    </citation>
    <scope>NUCLEOTIDE SEQUENCE [LARGE SCALE GENOMIC DNA]</scope>
    <source>
        <strain evidence="9">DSM 17132 / JCM 16389 / KACC 11308 / NBRC 106382 / 4M15</strain>
    </source>
</reference>
<dbReference type="OrthoDB" id="9806170at2"/>
<feature type="site" description="Raises pKa of active site His" evidence="6">
    <location>
        <position position="143"/>
    </location>
</feature>
<feature type="binding site" evidence="6">
    <location>
        <position position="100"/>
    </location>
    <ligand>
        <name>(6R)-10-formyltetrahydrofolate</name>
        <dbReference type="ChEBI" id="CHEBI:195366"/>
    </ligand>
</feature>
<dbReference type="CDD" id="cd08645">
    <property type="entry name" value="FMT_core_GART"/>
    <property type="match status" value="1"/>
</dbReference>
<feature type="domain" description="Formyl transferase N-terminal" evidence="7">
    <location>
        <begin position="2"/>
        <end position="180"/>
    </location>
</feature>
<dbReference type="Gene3D" id="3.40.50.170">
    <property type="entry name" value="Formyl transferase, N-terminal domain"/>
    <property type="match status" value="1"/>
</dbReference>
<dbReference type="SUPFAM" id="SSF53328">
    <property type="entry name" value="Formyltransferase"/>
    <property type="match status" value="1"/>
</dbReference>
<comment type="similarity">
    <text evidence="4 6">Belongs to the GART family.</text>
</comment>
<dbReference type="Pfam" id="PF00551">
    <property type="entry name" value="Formyl_trans_N"/>
    <property type="match status" value="1"/>
</dbReference>
<protein>
    <recommendedName>
        <fullName evidence="6">Phosphoribosylglycinamide formyltransferase</fullName>
        <ecNumber evidence="6">2.1.2.2</ecNumber>
    </recommendedName>
    <alternativeName>
        <fullName evidence="6">5'-phosphoribosylglycinamide transformylase</fullName>
    </alternativeName>
    <alternativeName>
        <fullName evidence="6">GAR transformylase</fullName>
        <shortName evidence="6">GART</shortName>
    </alternativeName>
</protein>
<feature type="binding site" evidence="6">
    <location>
        <begin position="12"/>
        <end position="14"/>
    </location>
    <ligand>
        <name>N(1)-(5-phospho-beta-D-ribosyl)glycinamide</name>
        <dbReference type="ChEBI" id="CHEBI:143788"/>
    </ligand>
</feature>
<dbReference type="GO" id="GO:0005829">
    <property type="term" value="C:cytosol"/>
    <property type="evidence" value="ECO:0007669"/>
    <property type="project" value="TreeGrafter"/>
</dbReference>
<proteinExistence type="inferred from homology"/>
<evidence type="ECO:0000256" key="4">
    <source>
        <dbReference type="ARBA" id="ARBA00038440"/>
    </source>
</evidence>
<organism evidence="8 9">
    <name type="scientific">Leadbetterella byssophila (strain DSM 17132 / JCM 16389 / KACC 11308 / NBRC 106382 / 4M15)</name>
    <dbReference type="NCBI Taxonomy" id="649349"/>
    <lineage>
        <taxon>Bacteria</taxon>
        <taxon>Pseudomonadati</taxon>
        <taxon>Bacteroidota</taxon>
        <taxon>Cytophagia</taxon>
        <taxon>Cytophagales</taxon>
        <taxon>Leadbetterellaceae</taxon>
        <taxon>Leadbetterella</taxon>
    </lineage>
</organism>
<dbReference type="GO" id="GO:0004644">
    <property type="term" value="F:phosphoribosylglycinamide formyltransferase activity"/>
    <property type="evidence" value="ECO:0007669"/>
    <property type="project" value="UniProtKB-UniRule"/>
</dbReference>
<dbReference type="RefSeq" id="WP_013407411.1">
    <property type="nucleotide sequence ID" value="NC_014655.1"/>
</dbReference>
<dbReference type="NCBIfam" id="TIGR00639">
    <property type="entry name" value="PurN"/>
    <property type="match status" value="1"/>
</dbReference>
<accession>E4RY31</accession>
<dbReference type="PANTHER" id="PTHR43369:SF2">
    <property type="entry name" value="PHOSPHORIBOSYLGLYCINAMIDE FORMYLTRANSFERASE"/>
    <property type="match status" value="1"/>
</dbReference>
<dbReference type="EMBL" id="CP002305">
    <property type="protein sequence ID" value="ADQ16359.1"/>
    <property type="molecule type" value="Genomic_DNA"/>
</dbReference>
<dbReference type="EC" id="2.1.2.2" evidence="6"/>
<gene>
    <name evidence="6" type="primary">purN</name>
    <name evidence="8" type="ordered locus">Lbys_0596</name>
</gene>
<keyword evidence="2 6" id="KW-0808">Transferase</keyword>
<name>E4RY31_LEAB4</name>
<dbReference type="STRING" id="649349.Lbys_0596"/>
<evidence type="ECO:0000313" key="8">
    <source>
        <dbReference type="EMBL" id="ADQ16359.1"/>
    </source>
</evidence>
<dbReference type="GO" id="GO:0006189">
    <property type="term" value="P:'de novo' IMP biosynthetic process"/>
    <property type="evidence" value="ECO:0007669"/>
    <property type="project" value="UniProtKB-UniRule"/>
</dbReference>
<evidence type="ECO:0000256" key="6">
    <source>
        <dbReference type="HAMAP-Rule" id="MF_01930"/>
    </source>
</evidence>
<dbReference type="eggNOG" id="COG0299">
    <property type="taxonomic scope" value="Bacteria"/>
</dbReference>
<dbReference type="HOGENOM" id="CLU_038395_1_3_10"/>
<dbReference type="KEGG" id="lby:Lbys_0596"/>
<dbReference type="UniPathway" id="UPA00074">
    <property type="reaction ID" value="UER00126"/>
</dbReference>
<comment type="caution">
    <text evidence="6">Lacks conserved residue(s) required for the propagation of feature annotation.</text>
</comment>
<dbReference type="HAMAP" id="MF_01930">
    <property type="entry name" value="PurN"/>
    <property type="match status" value="1"/>
</dbReference>
<evidence type="ECO:0000256" key="3">
    <source>
        <dbReference type="ARBA" id="ARBA00022755"/>
    </source>
</evidence>
<dbReference type="PROSITE" id="PS00373">
    <property type="entry name" value="GART"/>
    <property type="match status" value="1"/>
</dbReference>
<evidence type="ECO:0000259" key="7">
    <source>
        <dbReference type="Pfam" id="PF00551"/>
    </source>
</evidence>
<feature type="binding site" evidence="6">
    <location>
        <position position="58"/>
    </location>
    <ligand>
        <name>(6R)-10-formyltetrahydrofolate</name>
        <dbReference type="ChEBI" id="CHEBI:195366"/>
    </ligand>
</feature>
<dbReference type="InterPro" id="IPR002376">
    <property type="entry name" value="Formyl_transf_N"/>
</dbReference>
<dbReference type="AlphaFoldDB" id="E4RY31"/>
<evidence type="ECO:0000256" key="5">
    <source>
        <dbReference type="ARBA" id="ARBA00047664"/>
    </source>
</evidence>
<keyword evidence="9" id="KW-1185">Reference proteome</keyword>
<evidence type="ECO:0000256" key="1">
    <source>
        <dbReference type="ARBA" id="ARBA00005054"/>
    </source>
</evidence>
<feature type="active site" description="Proton donor" evidence="6">
    <location>
        <position position="102"/>
    </location>
</feature>
<comment type="function">
    <text evidence="6">Catalyzes the transfer of a formyl group from 10-formyltetrahydrofolate to 5-phospho-ribosyl-glycinamide (GAR), producing 5-phospho-ribosyl-N-formylglycinamide (FGAR) and tetrahydrofolate.</text>
</comment>
<dbReference type="InterPro" id="IPR036477">
    <property type="entry name" value="Formyl_transf_N_sf"/>
</dbReference>
<sequence length="186" mass="21005">MKRIAILASGSGSNAENIIKTFAAEQDLDVILVLSNNPEAGVIKRAHKLNVPTLVFSRRNFEKEVVEILQERKVDWVILAGFLWLVPPTLIQAYPNRIINIHPALLPNYGGKGMWGHHVHEAVVANKESHSGITIHYVNEKYDEGEIIFQAKCALEEKETPDSLAAKVHELEYEHFPRVIAEEIRK</sequence>
<evidence type="ECO:0000313" key="9">
    <source>
        <dbReference type="Proteomes" id="UP000007435"/>
    </source>
</evidence>
<dbReference type="Proteomes" id="UP000007435">
    <property type="component" value="Chromosome"/>
</dbReference>
<dbReference type="InterPro" id="IPR001555">
    <property type="entry name" value="GART_AS"/>
</dbReference>
<comment type="catalytic activity">
    <reaction evidence="5 6">
        <text>N(1)-(5-phospho-beta-D-ribosyl)glycinamide + (6R)-10-formyltetrahydrofolate = N(2)-formyl-N(1)-(5-phospho-beta-D-ribosyl)glycinamide + (6S)-5,6,7,8-tetrahydrofolate + H(+)</text>
        <dbReference type="Rhea" id="RHEA:15053"/>
        <dbReference type="ChEBI" id="CHEBI:15378"/>
        <dbReference type="ChEBI" id="CHEBI:57453"/>
        <dbReference type="ChEBI" id="CHEBI:143788"/>
        <dbReference type="ChEBI" id="CHEBI:147286"/>
        <dbReference type="ChEBI" id="CHEBI:195366"/>
        <dbReference type="EC" id="2.1.2.2"/>
    </reaction>
</comment>
<dbReference type="InterPro" id="IPR004607">
    <property type="entry name" value="GART"/>
</dbReference>
<dbReference type="PANTHER" id="PTHR43369">
    <property type="entry name" value="PHOSPHORIBOSYLGLYCINAMIDE FORMYLTRANSFERASE"/>
    <property type="match status" value="1"/>
</dbReference>